<evidence type="ECO:0000313" key="2">
    <source>
        <dbReference type="EMBL" id="MBK4346275.1"/>
    </source>
</evidence>
<dbReference type="EMBL" id="JAEPES010000001">
    <property type="protein sequence ID" value="MBK4346275.1"/>
    <property type="molecule type" value="Genomic_DNA"/>
</dbReference>
<evidence type="ECO:0000256" key="1">
    <source>
        <dbReference type="SAM" id="SignalP"/>
    </source>
</evidence>
<name>A0A934W388_9MICO</name>
<reference evidence="2" key="1">
    <citation type="submission" date="2021-01" db="EMBL/GenBank/DDBJ databases">
        <title>Lacisediminihabitans sp. nov. strain G11-30, isolated from Antarctic Soil.</title>
        <authorList>
            <person name="Li J."/>
        </authorList>
    </citation>
    <scope>NUCLEOTIDE SEQUENCE</scope>
    <source>
        <strain evidence="2">G11-30</strain>
    </source>
</reference>
<keyword evidence="3" id="KW-1185">Reference proteome</keyword>
<organism evidence="2 3">
    <name type="scientific">Lacisediminihabitans changchengi</name>
    <dbReference type="NCBI Taxonomy" id="2787634"/>
    <lineage>
        <taxon>Bacteria</taxon>
        <taxon>Bacillati</taxon>
        <taxon>Actinomycetota</taxon>
        <taxon>Actinomycetes</taxon>
        <taxon>Micrococcales</taxon>
        <taxon>Microbacteriaceae</taxon>
        <taxon>Lacisediminihabitans</taxon>
    </lineage>
</organism>
<protein>
    <submittedName>
        <fullName evidence="2">Extracellular solute-binding protein</fullName>
    </submittedName>
</protein>
<keyword evidence="1" id="KW-0732">Signal</keyword>
<dbReference type="SUPFAM" id="SSF53850">
    <property type="entry name" value="Periplasmic binding protein-like II"/>
    <property type="match status" value="1"/>
</dbReference>
<comment type="caution">
    <text evidence="2">The sequence shown here is derived from an EMBL/GenBank/DDBJ whole genome shotgun (WGS) entry which is preliminary data.</text>
</comment>
<dbReference type="RefSeq" id="WP_200554626.1">
    <property type="nucleotide sequence ID" value="NZ_JAEPES010000001.1"/>
</dbReference>
<feature type="signal peptide" evidence="1">
    <location>
        <begin position="1"/>
        <end position="23"/>
    </location>
</feature>
<feature type="chain" id="PRO_5036999426" evidence="1">
    <location>
        <begin position="24"/>
        <end position="92"/>
    </location>
</feature>
<sequence>MKLTKLIPALVVAALMIPLVGCAAGSGNSGSGQTTVNWWTWDEKQAASYKSCLAGFEKENPGITIKISQYAVDAYFTKLTAGFVAGNAPDAF</sequence>
<proteinExistence type="predicted"/>
<dbReference type="AlphaFoldDB" id="A0A934W388"/>
<accession>A0A934W388</accession>
<dbReference type="Gene3D" id="3.40.190.10">
    <property type="entry name" value="Periplasmic binding protein-like II"/>
    <property type="match status" value="1"/>
</dbReference>
<evidence type="ECO:0000313" key="3">
    <source>
        <dbReference type="Proteomes" id="UP000636458"/>
    </source>
</evidence>
<dbReference type="Proteomes" id="UP000636458">
    <property type="component" value="Unassembled WGS sequence"/>
</dbReference>
<gene>
    <name evidence="2" type="ORF">IV501_01385</name>
</gene>